<protein>
    <submittedName>
        <fullName evidence="2">40230_t:CDS:1</fullName>
    </submittedName>
</protein>
<keyword evidence="3" id="KW-1185">Reference proteome</keyword>
<accession>A0ABN7WZ15</accession>
<dbReference type="Proteomes" id="UP000789901">
    <property type="component" value="Unassembled WGS sequence"/>
</dbReference>
<reference evidence="2 3" key="1">
    <citation type="submission" date="2021-06" db="EMBL/GenBank/DDBJ databases">
        <authorList>
            <person name="Kallberg Y."/>
            <person name="Tangrot J."/>
            <person name="Rosling A."/>
        </authorList>
    </citation>
    <scope>NUCLEOTIDE SEQUENCE [LARGE SCALE GENOMIC DNA]</scope>
    <source>
        <strain evidence="2 3">120-4 pot B 10/14</strain>
    </source>
</reference>
<name>A0ABN7WZ15_GIGMA</name>
<evidence type="ECO:0000313" key="3">
    <source>
        <dbReference type="Proteomes" id="UP000789901"/>
    </source>
</evidence>
<organism evidence="2 3">
    <name type="scientific">Gigaspora margarita</name>
    <dbReference type="NCBI Taxonomy" id="4874"/>
    <lineage>
        <taxon>Eukaryota</taxon>
        <taxon>Fungi</taxon>
        <taxon>Fungi incertae sedis</taxon>
        <taxon>Mucoromycota</taxon>
        <taxon>Glomeromycotina</taxon>
        <taxon>Glomeromycetes</taxon>
        <taxon>Diversisporales</taxon>
        <taxon>Gigasporaceae</taxon>
        <taxon>Gigaspora</taxon>
    </lineage>
</organism>
<proteinExistence type="predicted"/>
<comment type="caution">
    <text evidence="2">The sequence shown here is derived from an EMBL/GenBank/DDBJ whole genome shotgun (WGS) entry which is preliminary data.</text>
</comment>
<gene>
    <name evidence="2" type="ORF">GMARGA_LOCUS36199</name>
</gene>
<dbReference type="EMBL" id="CAJVQB010070334">
    <property type="protein sequence ID" value="CAG8842824.1"/>
    <property type="molecule type" value="Genomic_DNA"/>
</dbReference>
<dbReference type="InterPro" id="IPR046700">
    <property type="entry name" value="DUF6570"/>
</dbReference>
<feature type="domain" description="DUF6570" evidence="1">
    <location>
        <begin position="111"/>
        <end position="148"/>
    </location>
</feature>
<dbReference type="Pfam" id="PF20209">
    <property type="entry name" value="DUF6570"/>
    <property type="match status" value="1"/>
</dbReference>
<evidence type="ECO:0000313" key="2">
    <source>
        <dbReference type="EMBL" id="CAG8842824.1"/>
    </source>
</evidence>
<feature type="non-terminal residue" evidence="2">
    <location>
        <position position="1"/>
    </location>
</feature>
<sequence length="148" mass="16816">ESLVVESLMVESPIVESPMVKNSIVESLMVESLIVESSMVESSIVESSIEEILTEENESDESSTLQDTCRKQKKELDMQDDDNLQNNNYIQVSAVLNESDKRECRYCHIEKTLPKKFSIENNIDPGSVSKELQELTKIEKMQIAQVFP</sequence>
<feature type="non-terminal residue" evidence="2">
    <location>
        <position position="148"/>
    </location>
</feature>
<evidence type="ECO:0000259" key="1">
    <source>
        <dbReference type="Pfam" id="PF20209"/>
    </source>
</evidence>